<dbReference type="AlphaFoldDB" id="A0AAD9Y3X2"/>
<proteinExistence type="predicted"/>
<dbReference type="EMBL" id="VYYT01000554">
    <property type="protein sequence ID" value="KAK2732297.1"/>
    <property type="molecule type" value="Genomic_DNA"/>
</dbReference>
<protein>
    <recommendedName>
        <fullName evidence="2">C2H2-type domain-containing protein</fullName>
    </recommendedName>
</protein>
<organism evidence="3 4">
    <name type="scientific">Colletotrichum kahawae</name>
    <name type="common">Coffee berry disease fungus</name>
    <dbReference type="NCBI Taxonomy" id="34407"/>
    <lineage>
        <taxon>Eukaryota</taxon>
        <taxon>Fungi</taxon>
        <taxon>Dikarya</taxon>
        <taxon>Ascomycota</taxon>
        <taxon>Pezizomycotina</taxon>
        <taxon>Sordariomycetes</taxon>
        <taxon>Hypocreomycetidae</taxon>
        <taxon>Glomerellales</taxon>
        <taxon>Glomerellaceae</taxon>
        <taxon>Colletotrichum</taxon>
        <taxon>Colletotrichum gloeosporioides species complex</taxon>
    </lineage>
</organism>
<dbReference type="PROSITE" id="PS00028">
    <property type="entry name" value="ZINC_FINGER_C2H2_1"/>
    <property type="match status" value="1"/>
</dbReference>
<name>A0AAD9Y3X2_COLKA</name>
<accession>A0AAD9Y3X2</accession>
<evidence type="ECO:0000313" key="3">
    <source>
        <dbReference type="EMBL" id="KAK2732297.1"/>
    </source>
</evidence>
<dbReference type="InterPro" id="IPR013087">
    <property type="entry name" value="Znf_C2H2_type"/>
</dbReference>
<dbReference type="Proteomes" id="UP001281614">
    <property type="component" value="Unassembled WGS sequence"/>
</dbReference>
<keyword evidence="1" id="KW-0862">Zinc</keyword>
<evidence type="ECO:0000313" key="4">
    <source>
        <dbReference type="Proteomes" id="UP001281614"/>
    </source>
</evidence>
<keyword evidence="4" id="KW-1185">Reference proteome</keyword>
<dbReference type="GO" id="GO:0008270">
    <property type="term" value="F:zinc ion binding"/>
    <property type="evidence" value="ECO:0007669"/>
    <property type="project" value="UniProtKB-KW"/>
</dbReference>
<dbReference type="PROSITE" id="PS50157">
    <property type="entry name" value="ZINC_FINGER_C2H2_2"/>
    <property type="match status" value="1"/>
</dbReference>
<keyword evidence="1" id="KW-0479">Metal-binding</keyword>
<sequence>MDNQSRSLDETAGYGYGDENYATSEAISQNTSIAYESSTPTYGSAYDQFAGSDLGALDNLDFSSGSYSQELDLHPGTPVFSPSTLVLQQQDRYSGLDPELALQQVRIGLGHQNASPWNHVIAPDPNYLAPSYYPASPTYHTLTNTTAPSLVDDLAQSLACTSPSWDAVSNRSVNTDSSGITTCERCRKSFGDVRQARRHETQVHREDNDPQYTCKCSYQVTRKSNYLRHLSGSCKGRISANEVYVCICKKSFADLDAHLTHIRVCGKKKAGRPPNSSRRSQA</sequence>
<reference evidence="3" key="1">
    <citation type="submission" date="2023-02" db="EMBL/GenBank/DDBJ databases">
        <title>Colletotrichum kahawae CIFC_Que2 genome sequencing and assembly.</title>
        <authorList>
            <person name="Baroncelli R."/>
        </authorList>
    </citation>
    <scope>NUCLEOTIDE SEQUENCE</scope>
    <source>
        <strain evidence="3">CIFC_Que2</strain>
    </source>
</reference>
<feature type="domain" description="C2H2-type" evidence="2">
    <location>
        <begin position="181"/>
        <end position="209"/>
    </location>
</feature>
<keyword evidence="1" id="KW-0863">Zinc-finger</keyword>
<evidence type="ECO:0000259" key="2">
    <source>
        <dbReference type="PROSITE" id="PS50157"/>
    </source>
</evidence>
<evidence type="ECO:0000256" key="1">
    <source>
        <dbReference type="PROSITE-ProRule" id="PRU00042"/>
    </source>
</evidence>
<gene>
    <name evidence="3" type="ORF">CKAH01_02243</name>
</gene>
<comment type="caution">
    <text evidence="3">The sequence shown here is derived from an EMBL/GenBank/DDBJ whole genome shotgun (WGS) entry which is preliminary data.</text>
</comment>